<dbReference type="Proteomes" id="UP000007264">
    <property type="component" value="Plastid"/>
</dbReference>
<keyword evidence="2" id="KW-0436">Ligase</keyword>
<dbReference type="GO" id="GO:0005524">
    <property type="term" value="F:ATP binding"/>
    <property type="evidence" value="ECO:0007669"/>
    <property type="project" value="UniProtKB-KW"/>
</dbReference>
<dbReference type="InterPro" id="IPR014729">
    <property type="entry name" value="Rossmann-like_a/b/a_fold"/>
</dbReference>
<keyword evidence="3" id="KW-0819">tRNA processing</keyword>
<evidence type="ECO:0000313" key="9">
    <source>
        <dbReference type="Proteomes" id="UP000007264"/>
    </source>
</evidence>
<dbReference type="EC" id="6.3.4.19" evidence="1"/>
<gene>
    <name evidence="8" type="primary">tilS</name>
</gene>
<evidence type="ECO:0000259" key="7">
    <source>
        <dbReference type="Pfam" id="PF01171"/>
    </source>
</evidence>
<accession>E9NPY0</accession>
<organism evidence="8 9">
    <name type="scientific">Coccomyxa subellipsoidea (strain C-169)</name>
    <name type="common">Green microalga</name>
    <dbReference type="NCBI Taxonomy" id="574566"/>
    <lineage>
        <taxon>Eukaryota</taxon>
        <taxon>Viridiplantae</taxon>
        <taxon>Chlorophyta</taxon>
        <taxon>core chlorophytes</taxon>
        <taxon>Trebouxiophyceae</taxon>
        <taxon>Trebouxiophyceae incertae sedis</taxon>
        <taxon>Coccomyxaceae</taxon>
        <taxon>Coccomyxa</taxon>
        <taxon>Coccomyxa subellipsoidea</taxon>
    </lineage>
</organism>
<comment type="catalytic activity">
    <reaction evidence="6">
        <text>cytidine(34) in tRNA(Ile2) + L-lysine + ATP = lysidine(34) in tRNA(Ile2) + AMP + diphosphate + H(+)</text>
        <dbReference type="Rhea" id="RHEA:43744"/>
        <dbReference type="Rhea" id="RHEA-COMP:10625"/>
        <dbReference type="Rhea" id="RHEA-COMP:10670"/>
        <dbReference type="ChEBI" id="CHEBI:15378"/>
        <dbReference type="ChEBI" id="CHEBI:30616"/>
        <dbReference type="ChEBI" id="CHEBI:32551"/>
        <dbReference type="ChEBI" id="CHEBI:33019"/>
        <dbReference type="ChEBI" id="CHEBI:82748"/>
        <dbReference type="ChEBI" id="CHEBI:83665"/>
        <dbReference type="ChEBI" id="CHEBI:456215"/>
        <dbReference type="EC" id="6.3.4.19"/>
    </reaction>
</comment>
<proteinExistence type="predicted"/>
<dbReference type="GO" id="GO:0032267">
    <property type="term" value="F:tRNA(Ile)-lysidine synthase activity"/>
    <property type="evidence" value="ECO:0007669"/>
    <property type="project" value="UniProtKB-EC"/>
</dbReference>
<dbReference type="InterPro" id="IPR012795">
    <property type="entry name" value="tRNA_Ile_lys_synt_N"/>
</dbReference>
<dbReference type="InterPro" id="IPR012094">
    <property type="entry name" value="tRNA_Ile_lys_synt"/>
</dbReference>
<dbReference type="PANTHER" id="PTHR43033:SF1">
    <property type="entry name" value="TRNA(ILE)-LYSIDINE SYNTHASE-RELATED"/>
    <property type="match status" value="1"/>
</dbReference>
<evidence type="ECO:0000256" key="6">
    <source>
        <dbReference type="ARBA" id="ARBA00048539"/>
    </source>
</evidence>
<keyword evidence="4" id="KW-0547">Nucleotide-binding</keyword>
<protein>
    <recommendedName>
        <fullName evidence="1">tRNA(Ile)-lysidine synthetase</fullName>
        <ecNumber evidence="1">6.3.4.19</ecNumber>
    </recommendedName>
</protein>
<keyword evidence="8" id="KW-0934">Plastid</keyword>
<evidence type="ECO:0000256" key="1">
    <source>
        <dbReference type="ARBA" id="ARBA00013267"/>
    </source>
</evidence>
<name>E9NPY0_COCSC</name>
<feature type="domain" description="tRNA(Ile)-lysidine/2-thiocytidine synthase N-terminal" evidence="7">
    <location>
        <begin position="31"/>
        <end position="159"/>
    </location>
</feature>
<evidence type="ECO:0000256" key="4">
    <source>
        <dbReference type="ARBA" id="ARBA00022741"/>
    </source>
</evidence>
<evidence type="ECO:0000256" key="5">
    <source>
        <dbReference type="ARBA" id="ARBA00022840"/>
    </source>
</evidence>
<keyword evidence="5" id="KW-0067">ATP-binding</keyword>
<reference evidence="8" key="1">
    <citation type="submission" date="2010-12" db="EMBL/GenBank/DDBJ databases">
        <title>Organelle genomes of Coccomyxa sp.C-169.</title>
        <authorList>
            <person name="Smith D.R."/>
            <person name="Yamada T."/>
            <person name="Grigoriev I.V."/>
            <person name="Van Etten J.L."/>
        </authorList>
    </citation>
    <scope>NUCLEOTIDE SEQUENCE [LARGE SCALE GENOMIC DNA]</scope>
    <source>
        <strain evidence="8">C-169</strain>
    </source>
</reference>
<dbReference type="EMBL" id="HQ693844">
    <property type="protein sequence ID" value="ADV29826.1"/>
    <property type="molecule type" value="Genomic_DNA"/>
</dbReference>
<evidence type="ECO:0000256" key="2">
    <source>
        <dbReference type="ARBA" id="ARBA00022598"/>
    </source>
</evidence>
<dbReference type="RefSeq" id="YP_004221978.1">
    <property type="nucleotide sequence ID" value="NC_015084.1"/>
</dbReference>
<dbReference type="SUPFAM" id="SSF52402">
    <property type="entry name" value="Adenine nucleotide alpha hydrolases-like"/>
    <property type="match status" value="1"/>
</dbReference>
<dbReference type="InterPro" id="IPR011063">
    <property type="entry name" value="TilS/TtcA_N"/>
</dbReference>
<dbReference type="Pfam" id="PF01171">
    <property type="entry name" value="ATP_bind_3"/>
    <property type="match status" value="1"/>
</dbReference>
<dbReference type="AlphaFoldDB" id="E9NPY0"/>
<evidence type="ECO:0000256" key="3">
    <source>
        <dbReference type="ARBA" id="ARBA00022694"/>
    </source>
</evidence>
<dbReference type="PANTHER" id="PTHR43033">
    <property type="entry name" value="TRNA(ILE)-LYSIDINE SYNTHASE-RELATED"/>
    <property type="match status" value="1"/>
</dbReference>
<keyword evidence="9" id="KW-1185">Reference proteome</keyword>
<dbReference type="GeneID" id="10200528"/>
<sequence>MGKDLEKSIELVNEVRTILKKRNALTANTATILAISGGQDSACLIAMATQMREQRRCSFGVISCNHLWQRDSFHGLVHVCRLAFLVCQPIYFVAAPFNISNEANARSWRYNSMHRIGGLYHFSTICTGHTASDRVETILFNFVRGSGTRGLSALGWNRFFVTSYPHWYHRANFHGTAPSQRSAFFHIERQQNPPLVENHPRLRYALLLSRSFQEDKAPQLAARSDAG</sequence>
<dbReference type="KEGG" id="csl:CospP_p002"/>
<evidence type="ECO:0000313" key="8">
    <source>
        <dbReference type="EMBL" id="ADV29826.1"/>
    </source>
</evidence>
<dbReference type="CDD" id="cd01992">
    <property type="entry name" value="TilS_N"/>
    <property type="match status" value="1"/>
</dbReference>
<dbReference type="GO" id="GO:0008033">
    <property type="term" value="P:tRNA processing"/>
    <property type="evidence" value="ECO:0007669"/>
    <property type="project" value="UniProtKB-KW"/>
</dbReference>
<dbReference type="Gene3D" id="3.40.50.620">
    <property type="entry name" value="HUPs"/>
    <property type="match status" value="1"/>
</dbReference>
<geneLocation type="plastid" evidence="8"/>
<dbReference type="STRING" id="574566.E9NPY0"/>